<feature type="transmembrane region" description="Helical" evidence="1">
    <location>
        <begin position="174"/>
        <end position="191"/>
    </location>
</feature>
<keyword evidence="1" id="KW-0472">Membrane</keyword>
<dbReference type="Pfam" id="PF23021">
    <property type="entry name" value="6TM_2nd_PGAP2IP"/>
    <property type="match status" value="1"/>
</dbReference>
<evidence type="ECO:0000259" key="3">
    <source>
        <dbReference type="Pfam" id="PF23021"/>
    </source>
</evidence>
<feature type="domain" description="PGAP2IP second transmembrane" evidence="3">
    <location>
        <begin position="502"/>
        <end position="684"/>
    </location>
</feature>
<name>A0ABR3JI11_9AGAR</name>
<protein>
    <recommendedName>
        <fullName evidence="8">Calcofluor white hypersensitive protein</fullName>
    </recommendedName>
</protein>
<accession>A0ABR3JI11</accession>
<gene>
    <name evidence="6" type="ORF">HGRIS_003725</name>
</gene>
<keyword evidence="7" id="KW-1185">Reference proteome</keyword>
<feature type="domain" description="PGAP2IP first transmembrane" evidence="4">
    <location>
        <begin position="314"/>
        <end position="469"/>
    </location>
</feature>
<dbReference type="Proteomes" id="UP001556367">
    <property type="component" value="Unassembled WGS sequence"/>
</dbReference>
<dbReference type="SUPFAM" id="SSF56219">
    <property type="entry name" value="DNase I-like"/>
    <property type="match status" value="1"/>
</dbReference>
<dbReference type="PANTHER" id="PTHR14859">
    <property type="entry name" value="CALCOFLUOR WHITE HYPERSENSITIVE PROTEIN PRECURSOR"/>
    <property type="match status" value="1"/>
</dbReference>
<feature type="transmembrane region" description="Helical" evidence="1">
    <location>
        <begin position="112"/>
        <end position="130"/>
    </location>
</feature>
<feature type="transmembrane region" description="Helical" evidence="1">
    <location>
        <begin position="669"/>
        <end position="687"/>
    </location>
</feature>
<feature type="domain" description="CWH43-like N-terminal" evidence="2">
    <location>
        <begin position="22"/>
        <end position="229"/>
    </location>
</feature>
<feature type="transmembrane region" description="Helical" evidence="1">
    <location>
        <begin position="29"/>
        <end position="47"/>
    </location>
</feature>
<evidence type="ECO:0000313" key="6">
    <source>
        <dbReference type="EMBL" id="KAL0954775.1"/>
    </source>
</evidence>
<dbReference type="InterPro" id="IPR057315">
    <property type="entry name" value="Exo_endo_phos_PGAP2IP_C"/>
</dbReference>
<dbReference type="Gene3D" id="3.60.10.10">
    <property type="entry name" value="Endonuclease/exonuclease/phosphatase"/>
    <property type="match status" value="1"/>
</dbReference>
<evidence type="ECO:0000259" key="4">
    <source>
        <dbReference type="Pfam" id="PF23022"/>
    </source>
</evidence>
<feature type="domain" description="PGAP2IP C-terminal nuclease-like" evidence="5">
    <location>
        <begin position="736"/>
        <end position="975"/>
    </location>
</feature>
<feature type="transmembrane region" description="Helical" evidence="1">
    <location>
        <begin position="600"/>
        <end position="621"/>
    </location>
</feature>
<feature type="transmembrane region" description="Helical" evidence="1">
    <location>
        <begin position="142"/>
        <end position="162"/>
    </location>
</feature>
<evidence type="ECO:0000259" key="2">
    <source>
        <dbReference type="Pfam" id="PF10277"/>
    </source>
</evidence>
<dbReference type="Pfam" id="PF10277">
    <property type="entry name" value="Frag1"/>
    <property type="match status" value="1"/>
</dbReference>
<comment type="caution">
    <text evidence="6">The sequence shown here is derived from an EMBL/GenBank/DDBJ whole genome shotgun (WGS) entry which is preliminary data.</text>
</comment>
<dbReference type="PANTHER" id="PTHR14859:SF1">
    <property type="entry name" value="PGAP2-INTERACTING PROTEIN"/>
    <property type="match status" value="1"/>
</dbReference>
<dbReference type="InterPro" id="IPR036691">
    <property type="entry name" value="Endo/exonu/phosph_ase_sf"/>
</dbReference>
<reference evidence="7" key="1">
    <citation type="submission" date="2024-06" db="EMBL/GenBank/DDBJ databases">
        <title>Multi-omics analyses provide insights into the biosynthesis of the anticancer antibiotic pleurotin in Hohenbuehelia grisea.</title>
        <authorList>
            <person name="Weaver J.A."/>
            <person name="Alberti F."/>
        </authorList>
    </citation>
    <scope>NUCLEOTIDE SEQUENCE [LARGE SCALE GENOMIC DNA]</scope>
    <source>
        <strain evidence="7">T-177</strain>
    </source>
</reference>
<dbReference type="Pfam" id="PF23226">
    <property type="entry name" value="Exo_endo_phos_PGAP2IP"/>
    <property type="match status" value="1"/>
</dbReference>
<sequence>MAPQPAVSTSTTRSRIVFDASHVARVHTWLAFAAFTSALGVGCLLHYKKIVKNGVAGYPEEWFPSVSATIGDWYPERNIFQILIALTAGPRFALVLLQYYIQRSSASSLPTVVFIFGLIRTISCGGWVYITSSDDHDVHDFFMIAYIVCNIPWMLGGIACTPIQSTGVRRKRRAIAIAFFGSIVPLVYFFIQHKVHRVPGAYTHYSFFEWSLIFLDVFFDSVAEAEFKDAQLELAIGPSLSSNVYTDQIQPKELDMALKPLVQATLEPPSQETPASPQPHVIKPHPSHRTLLLISLWTTVQPHVSFISDVYLSYIFWSIFTSLIPTLFYFSVWELGIAGQELALLTTLSPILLSIPPLLSWARSRGGQTTLHLLSFSGIAAYALQKPLHRLFVVAVANIFLAIRQAAEWSGVTDGPGVAYQSTVTAIGLLVSSLSKHANHSNNPIWPLVNEASGGFNKSGLALALLALYEYHNRKSQSIKCNAETPAVKPQSANKPEISAVEHWLATALPLGSLLFCLHGLLSDSSTLIAWSWTGYENNAPRGPMPHLHGSLTLITQALGLLIPQILISISPSAINALSHPLWFGYGTAGAYVMLTYRNWIGYAGGLNFAVFLMSIIPTLFQRAALTSTVGRTYFTAMLVYCLLSLASVWTVAYAFVPGGVYLRERTDLVVLAQMVCFAPAFAWPRLRPRTLSMDLPASAKSGARTFLALISVSSVLVTMYRWPSIPPKPFNSGPRLLRTGIWTLHFGMDNVGRDSQRLVRNVIRDLELDVVGFLETDLHRVVYGNRDLTRVIVEEMGYYVDLGPGPNSHTWGAVLLSKFPIINSTHHLLPSPRGELAPAIEAILDVYGTEVTVVVAHNGQEEDPLDRELQSKELARIMSASYPRPVIFLGYVVTKPHATRPNPYEIMVTDGQVHDIDKDDKDRWCEYIFYRGLYRTSYARVSRGIVTDTELQVGQFVLPKHGSSVADESEAARYLRSFKEDLPREQWLPMEYYGSGVNGHFYHVFGTPLYYKIPEGAML</sequence>
<evidence type="ECO:0000313" key="7">
    <source>
        <dbReference type="Proteomes" id="UP001556367"/>
    </source>
</evidence>
<feature type="transmembrane region" description="Helical" evidence="1">
    <location>
        <begin position="633"/>
        <end position="657"/>
    </location>
</feature>
<evidence type="ECO:0000259" key="5">
    <source>
        <dbReference type="Pfam" id="PF23226"/>
    </source>
</evidence>
<feature type="transmembrane region" description="Helical" evidence="1">
    <location>
        <begin position="311"/>
        <end position="330"/>
    </location>
</feature>
<keyword evidence="1" id="KW-1133">Transmembrane helix</keyword>
<dbReference type="EMBL" id="JASNQZ010000007">
    <property type="protein sequence ID" value="KAL0954775.1"/>
    <property type="molecule type" value="Genomic_DNA"/>
</dbReference>
<dbReference type="InterPro" id="IPR053912">
    <property type="entry name" value="PGAP2IP_TM_1nd"/>
</dbReference>
<dbReference type="Pfam" id="PF23022">
    <property type="entry name" value="6TM_1st_PGAP2IP"/>
    <property type="match status" value="1"/>
</dbReference>
<dbReference type="InterPro" id="IPR053911">
    <property type="entry name" value="PGAP2IP_TM_2nd"/>
</dbReference>
<dbReference type="InterPro" id="IPR051916">
    <property type="entry name" value="GPI-anchor_lipid_remodeler"/>
</dbReference>
<dbReference type="InterPro" id="IPR019402">
    <property type="entry name" value="CWH43_N"/>
</dbReference>
<evidence type="ECO:0008006" key="8">
    <source>
        <dbReference type="Google" id="ProtNLM"/>
    </source>
</evidence>
<keyword evidence="1" id="KW-0812">Transmembrane</keyword>
<organism evidence="6 7">
    <name type="scientific">Hohenbuehelia grisea</name>
    <dbReference type="NCBI Taxonomy" id="104357"/>
    <lineage>
        <taxon>Eukaryota</taxon>
        <taxon>Fungi</taxon>
        <taxon>Dikarya</taxon>
        <taxon>Basidiomycota</taxon>
        <taxon>Agaricomycotina</taxon>
        <taxon>Agaricomycetes</taxon>
        <taxon>Agaricomycetidae</taxon>
        <taxon>Agaricales</taxon>
        <taxon>Pleurotineae</taxon>
        <taxon>Pleurotaceae</taxon>
        <taxon>Hohenbuehelia</taxon>
    </lineage>
</organism>
<proteinExistence type="predicted"/>
<evidence type="ECO:0000256" key="1">
    <source>
        <dbReference type="SAM" id="Phobius"/>
    </source>
</evidence>